<gene>
    <name evidence="2" type="ORF">F9278_25890</name>
</gene>
<sequence>MPRPVECPGDRQPDGQQLGPGHRRTRQKLGVPFGRRPLLPGRTEHRQGKRNEGTLNGAARSGPRQRAAWQALVRPGPERHSGHRRPYRARQSARAPGWIEEAARQAPDGRSVTVPGPHGFPCIAPESTTALVLRAAGP</sequence>
<feature type="region of interest" description="Disordered" evidence="1">
    <location>
        <begin position="1"/>
        <end position="97"/>
    </location>
</feature>
<dbReference type="KEGG" id="sphv:F9278_25890"/>
<reference evidence="2 3" key="1">
    <citation type="submission" date="2019-10" db="EMBL/GenBank/DDBJ databases">
        <title>Streptomyces sp. strain GY16 isolated from leaves of Broussonetia papyrifera.</title>
        <authorList>
            <person name="Mo P."/>
        </authorList>
    </citation>
    <scope>NUCLEOTIDE SEQUENCE [LARGE SCALE GENOMIC DNA]</scope>
    <source>
        <strain evidence="2 3">GY16</strain>
    </source>
</reference>
<evidence type="ECO:0000313" key="3">
    <source>
        <dbReference type="Proteomes" id="UP000327294"/>
    </source>
</evidence>
<dbReference type="EMBL" id="CP045096">
    <property type="protein sequence ID" value="QFQ99011.1"/>
    <property type="molecule type" value="Genomic_DNA"/>
</dbReference>
<organism evidence="2 3">
    <name type="scientific">Streptomyces phaeolivaceus</name>
    <dbReference type="NCBI Taxonomy" id="2653200"/>
    <lineage>
        <taxon>Bacteria</taxon>
        <taxon>Bacillati</taxon>
        <taxon>Actinomycetota</taxon>
        <taxon>Actinomycetes</taxon>
        <taxon>Kitasatosporales</taxon>
        <taxon>Streptomycetaceae</taxon>
        <taxon>Streptomyces</taxon>
    </lineage>
</organism>
<keyword evidence="3" id="KW-1185">Reference proteome</keyword>
<proteinExistence type="predicted"/>
<protein>
    <submittedName>
        <fullName evidence="2">Uncharacterized protein</fullName>
    </submittedName>
</protein>
<dbReference type="AlphaFoldDB" id="A0A5P8K7B9"/>
<feature type="compositionally biased region" description="Basic and acidic residues" evidence="1">
    <location>
        <begin position="42"/>
        <end position="52"/>
    </location>
</feature>
<dbReference type="RefSeq" id="WP_152170448.1">
    <property type="nucleotide sequence ID" value="NZ_CP045096.1"/>
</dbReference>
<accession>A0A5P8K7B9</accession>
<evidence type="ECO:0000313" key="2">
    <source>
        <dbReference type="EMBL" id="QFQ99011.1"/>
    </source>
</evidence>
<dbReference type="Proteomes" id="UP000327294">
    <property type="component" value="Chromosome"/>
</dbReference>
<evidence type="ECO:0000256" key="1">
    <source>
        <dbReference type="SAM" id="MobiDB-lite"/>
    </source>
</evidence>
<name>A0A5P8K7B9_9ACTN</name>